<evidence type="ECO:0000259" key="12">
    <source>
        <dbReference type="PROSITE" id="PS50110"/>
    </source>
</evidence>
<sequence length="534" mass="61609">MGEQIKIMFVDDEQIMRDGLRLTVDWESYGFQVLGSASNGEKALQLCEADPPDIMVTDIRMPVMDGLELTKHLVERYPAMKIIILSAYDDFKYAQTAISYGAHAYVLKAELELDHLLALALRLGKEILSKRQEQQRSQELLDRMKAHTKELRENLCWNLLVSQVYPQEVEKQLSDLSLDLYQEQLFVMHLCFREQVAPDFQEELDKPGLFRTAHWLESSKNRYILLANINPRFQDAVQLGVAVRELKQEIGLRVSCMFSVYYSPVFSGFEKICDYNERILNYIRLYSFYEQESVYYCTQAQLPAEPMKLSPILLELVQLTESNQLSQAAAWIEKTLISFQERLYHPDDIREAAYLICTVLEEKAKTLNEVCHPQLAKIREAFTGGMDTKEKIDQFKTLSGLTSQTVQYIRELSEFIHKNLYHYNSIVGKAIQYINLHLSQELSLNVIAKESYCNPTYLSQIFKEETGQNFSDYVTQTRVQRAALLLTTTRLSIGEIAEKVGIPNQSYFSRIFVKVTGVQPNKYRSSHKGPAKEA</sequence>
<evidence type="ECO:0000259" key="11">
    <source>
        <dbReference type="PROSITE" id="PS01124"/>
    </source>
</evidence>
<keyword evidence="6" id="KW-0805">Transcription regulation</keyword>
<evidence type="ECO:0000256" key="10">
    <source>
        <dbReference type="PROSITE-ProRule" id="PRU00169"/>
    </source>
</evidence>
<dbReference type="CDD" id="cd17536">
    <property type="entry name" value="REC_YesN-like"/>
    <property type="match status" value="1"/>
</dbReference>
<dbReference type="SMART" id="SM00448">
    <property type="entry name" value="REC"/>
    <property type="match status" value="1"/>
</dbReference>
<evidence type="ECO:0000313" key="14">
    <source>
        <dbReference type="Proteomes" id="UP000632659"/>
    </source>
</evidence>
<evidence type="ECO:0000256" key="6">
    <source>
        <dbReference type="ARBA" id="ARBA00023015"/>
    </source>
</evidence>
<dbReference type="InterPro" id="IPR009057">
    <property type="entry name" value="Homeodomain-like_sf"/>
</dbReference>
<feature type="modified residue" description="4-aspartylphosphate" evidence="10">
    <location>
        <position position="58"/>
    </location>
</feature>
<dbReference type="GO" id="GO:0000160">
    <property type="term" value="P:phosphorelay signal transduction system"/>
    <property type="evidence" value="ECO:0007669"/>
    <property type="project" value="UniProtKB-KW"/>
</dbReference>
<feature type="domain" description="HTH araC/xylS-type" evidence="11">
    <location>
        <begin position="428"/>
        <end position="526"/>
    </location>
</feature>
<evidence type="ECO:0000256" key="9">
    <source>
        <dbReference type="ARBA" id="ARBA00024867"/>
    </source>
</evidence>
<dbReference type="PANTHER" id="PTHR42713">
    <property type="entry name" value="HISTIDINE KINASE-RELATED"/>
    <property type="match status" value="1"/>
</dbReference>
<dbReference type="SMART" id="SM00342">
    <property type="entry name" value="HTH_ARAC"/>
    <property type="match status" value="1"/>
</dbReference>
<comment type="caution">
    <text evidence="13">The sequence shown here is derived from an EMBL/GenBank/DDBJ whole genome shotgun (WGS) entry which is preliminary data.</text>
</comment>
<accession>A0A8J6P025</accession>
<name>A0A8J6P025_9FIRM</name>
<dbReference type="SUPFAM" id="SSF46689">
    <property type="entry name" value="Homeodomain-like"/>
    <property type="match status" value="2"/>
</dbReference>
<comment type="function">
    <text evidence="9">May play the central regulatory role in sporulation. It may be an element of the effector pathway responsible for the activation of sporulation genes in response to nutritional stress. Spo0A may act in concert with spo0H (a sigma factor) to control the expression of some genes that are critical to the sporulation process.</text>
</comment>
<dbReference type="InterPro" id="IPR051552">
    <property type="entry name" value="HptR"/>
</dbReference>
<dbReference type="InterPro" id="IPR020449">
    <property type="entry name" value="Tscrpt_reg_AraC-type_HTH"/>
</dbReference>
<gene>
    <name evidence="13" type="ORF">H8702_04755</name>
</gene>
<feature type="domain" description="Response regulatory" evidence="12">
    <location>
        <begin position="6"/>
        <end position="123"/>
    </location>
</feature>
<comment type="subcellular location">
    <subcellularLocation>
        <location evidence="1">Cytoplasm</location>
    </subcellularLocation>
</comment>
<evidence type="ECO:0000256" key="4">
    <source>
        <dbReference type="ARBA" id="ARBA00022553"/>
    </source>
</evidence>
<evidence type="ECO:0000256" key="8">
    <source>
        <dbReference type="ARBA" id="ARBA00023163"/>
    </source>
</evidence>
<dbReference type="EMBL" id="JACRTL010000002">
    <property type="protein sequence ID" value="MBC8610431.1"/>
    <property type="molecule type" value="Genomic_DNA"/>
</dbReference>
<keyword evidence="8" id="KW-0804">Transcription</keyword>
<proteinExistence type="predicted"/>
<dbReference type="InterPro" id="IPR001789">
    <property type="entry name" value="Sig_transdc_resp-reg_receiver"/>
</dbReference>
<evidence type="ECO:0000256" key="1">
    <source>
        <dbReference type="ARBA" id="ARBA00004496"/>
    </source>
</evidence>
<protein>
    <recommendedName>
        <fullName evidence="2">Stage 0 sporulation protein A homolog</fullName>
    </recommendedName>
</protein>
<dbReference type="InterPro" id="IPR018060">
    <property type="entry name" value="HTH_AraC"/>
</dbReference>
<dbReference type="GO" id="GO:0005737">
    <property type="term" value="C:cytoplasm"/>
    <property type="evidence" value="ECO:0007669"/>
    <property type="project" value="UniProtKB-SubCell"/>
</dbReference>
<dbReference type="PROSITE" id="PS50110">
    <property type="entry name" value="RESPONSE_REGULATORY"/>
    <property type="match status" value="1"/>
</dbReference>
<dbReference type="Proteomes" id="UP000632659">
    <property type="component" value="Unassembled WGS sequence"/>
</dbReference>
<keyword evidence="14" id="KW-1185">Reference proteome</keyword>
<evidence type="ECO:0000256" key="5">
    <source>
        <dbReference type="ARBA" id="ARBA00023012"/>
    </source>
</evidence>
<dbReference type="InterPro" id="IPR011006">
    <property type="entry name" value="CheY-like_superfamily"/>
</dbReference>
<dbReference type="PANTHER" id="PTHR42713:SF3">
    <property type="entry name" value="TRANSCRIPTIONAL REGULATORY PROTEIN HPTR"/>
    <property type="match status" value="1"/>
</dbReference>
<keyword evidence="7" id="KW-0238">DNA-binding</keyword>
<dbReference type="GO" id="GO:0003700">
    <property type="term" value="F:DNA-binding transcription factor activity"/>
    <property type="evidence" value="ECO:0007669"/>
    <property type="project" value="InterPro"/>
</dbReference>
<evidence type="ECO:0000256" key="7">
    <source>
        <dbReference type="ARBA" id="ARBA00023125"/>
    </source>
</evidence>
<dbReference type="AlphaFoldDB" id="A0A8J6P025"/>
<dbReference type="Gene3D" id="3.40.50.2300">
    <property type="match status" value="1"/>
</dbReference>
<dbReference type="Pfam" id="PF12833">
    <property type="entry name" value="HTH_18"/>
    <property type="match status" value="1"/>
</dbReference>
<dbReference type="GO" id="GO:0043565">
    <property type="term" value="F:sequence-specific DNA binding"/>
    <property type="evidence" value="ECO:0007669"/>
    <property type="project" value="InterPro"/>
</dbReference>
<dbReference type="RefSeq" id="WP_187536318.1">
    <property type="nucleotide sequence ID" value="NZ_JACRTL010000002.1"/>
</dbReference>
<dbReference type="PRINTS" id="PR00032">
    <property type="entry name" value="HTHARAC"/>
</dbReference>
<organism evidence="13 14">
    <name type="scientific">Massiliimalia timonensis</name>
    <dbReference type="NCBI Taxonomy" id="1987501"/>
    <lineage>
        <taxon>Bacteria</taxon>
        <taxon>Bacillati</taxon>
        <taxon>Bacillota</taxon>
        <taxon>Clostridia</taxon>
        <taxon>Eubacteriales</taxon>
        <taxon>Oscillospiraceae</taxon>
        <taxon>Massiliimalia</taxon>
    </lineage>
</organism>
<dbReference type="PROSITE" id="PS01124">
    <property type="entry name" value="HTH_ARAC_FAMILY_2"/>
    <property type="match status" value="1"/>
</dbReference>
<keyword evidence="3" id="KW-0963">Cytoplasm</keyword>
<evidence type="ECO:0000256" key="3">
    <source>
        <dbReference type="ARBA" id="ARBA00022490"/>
    </source>
</evidence>
<keyword evidence="4 10" id="KW-0597">Phosphoprotein</keyword>
<keyword evidence="5" id="KW-0902">Two-component regulatory system</keyword>
<evidence type="ECO:0000313" key="13">
    <source>
        <dbReference type="EMBL" id="MBC8610431.1"/>
    </source>
</evidence>
<dbReference type="Pfam" id="PF00072">
    <property type="entry name" value="Response_reg"/>
    <property type="match status" value="1"/>
</dbReference>
<dbReference type="SUPFAM" id="SSF52172">
    <property type="entry name" value="CheY-like"/>
    <property type="match status" value="1"/>
</dbReference>
<evidence type="ECO:0000256" key="2">
    <source>
        <dbReference type="ARBA" id="ARBA00018672"/>
    </source>
</evidence>
<reference evidence="13" key="1">
    <citation type="submission" date="2020-08" db="EMBL/GenBank/DDBJ databases">
        <title>Genome public.</title>
        <authorList>
            <person name="Liu C."/>
            <person name="Sun Q."/>
        </authorList>
    </citation>
    <scope>NUCLEOTIDE SEQUENCE</scope>
    <source>
        <strain evidence="13">NSJ-15</strain>
    </source>
</reference>
<dbReference type="Gene3D" id="1.10.10.60">
    <property type="entry name" value="Homeodomain-like"/>
    <property type="match status" value="2"/>
</dbReference>